<evidence type="ECO:0000256" key="8">
    <source>
        <dbReference type="RuleBase" id="RU361215"/>
    </source>
</evidence>
<dbReference type="GO" id="GO:0004843">
    <property type="term" value="F:cysteine-type deubiquitinase activity"/>
    <property type="evidence" value="ECO:0007669"/>
    <property type="project" value="UniProtKB-EC"/>
</dbReference>
<protein>
    <recommendedName>
        <fullName evidence="8">Ubiquitin carboxyl-terminal hydrolase</fullName>
        <ecNumber evidence="8">3.4.19.12</ecNumber>
    </recommendedName>
</protein>
<comment type="caution">
    <text evidence="7">Lacks conserved residue(s) required for the propagation of feature annotation.</text>
</comment>
<evidence type="ECO:0000256" key="3">
    <source>
        <dbReference type="ARBA" id="ARBA00022670"/>
    </source>
</evidence>
<dbReference type="SUPFAM" id="SSF54001">
    <property type="entry name" value="Cysteine proteinases"/>
    <property type="match status" value="1"/>
</dbReference>
<dbReference type="PANTHER" id="PTHR10589:SF17">
    <property type="entry name" value="UBIQUITIN CARBOXYL-TERMINAL HYDROLASE"/>
    <property type="match status" value="1"/>
</dbReference>
<dbReference type="InterPro" id="IPR036959">
    <property type="entry name" value="Peptidase_C12_UCH_sf"/>
</dbReference>
<evidence type="ECO:0000256" key="5">
    <source>
        <dbReference type="ARBA" id="ARBA00022801"/>
    </source>
</evidence>
<dbReference type="EMBL" id="JZEE01000194">
    <property type="protein sequence ID" value="KJK67444.1"/>
    <property type="molecule type" value="Genomic_DNA"/>
</dbReference>
<dbReference type="GO" id="GO:0005737">
    <property type="term" value="C:cytoplasm"/>
    <property type="evidence" value="ECO:0007669"/>
    <property type="project" value="TreeGrafter"/>
</dbReference>
<evidence type="ECO:0000313" key="11">
    <source>
        <dbReference type="Proteomes" id="UP000033540"/>
    </source>
</evidence>
<keyword evidence="5 8" id="KW-0378">Hydrolase</keyword>
<dbReference type="GO" id="GO:0006511">
    <property type="term" value="P:ubiquitin-dependent protein catabolic process"/>
    <property type="evidence" value="ECO:0007669"/>
    <property type="project" value="UniProtKB-UniRule"/>
</dbReference>
<dbReference type="EC" id="3.4.19.12" evidence="8"/>
<dbReference type="PRINTS" id="PR00707">
    <property type="entry name" value="UBCTHYDRLASE"/>
</dbReference>
<dbReference type="InterPro" id="IPR038765">
    <property type="entry name" value="Papain-like_cys_pep_sf"/>
</dbReference>
<sequence>MSTTLPTGAKIINGVKTFIPLENNPEVHTHLATTLSIQSLTFHDIFTLSPPPQDLPHPINALIFLAAAPIYTRARSTLQSTLPKYTTPNETDPIWIPQTIGHACGLMAFLHCVLNLDDGRHLARGSELAKLREELVTLAPGDRAKAVYEALFLEEAHMDAARGGSSGVPGPEEDNGFHFVGFVKGGDGRVWELNGGMPGPLERGVLGDGEDLVSEAGLRLTVGDFMEAAKEVEGGGYGGLGISLVGLVGM</sequence>
<keyword evidence="4 8" id="KW-0833">Ubl conjugation pathway</keyword>
<keyword evidence="6 8" id="KW-0788">Thiol protease</keyword>
<dbReference type="AlphaFoldDB" id="A0A0F0II34"/>
<dbReference type="Pfam" id="PF01088">
    <property type="entry name" value="Peptidase_C12"/>
    <property type="match status" value="1"/>
</dbReference>
<evidence type="ECO:0000256" key="4">
    <source>
        <dbReference type="ARBA" id="ARBA00022786"/>
    </source>
</evidence>
<comment type="catalytic activity">
    <reaction evidence="1 8">
        <text>Thiol-dependent hydrolysis of ester, thioester, amide, peptide and isopeptide bonds formed by the C-terminal Gly of ubiquitin (a 76-residue protein attached to proteins as an intracellular targeting signal).</text>
        <dbReference type="EC" id="3.4.19.12"/>
    </reaction>
</comment>
<dbReference type="InterPro" id="IPR001578">
    <property type="entry name" value="Peptidase_C12_UCH"/>
</dbReference>
<name>A0A0F0II34_ASPPU</name>
<keyword evidence="3 8" id="KW-0645">Protease</keyword>
<feature type="domain" description="UCH catalytic" evidence="9">
    <location>
        <begin position="17"/>
        <end position="249"/>
    </location>
</feature>
<evidence type="ECO:0000259" key="9">
    <source>
        <dbReference type="PROSITE" id="PS52048"/>
    </source>
</evidence>
<reference evidence="10 11" key="1">
    <citation type="submission" date="2015-02" db="EMBL/GenBank/DDBJ databases">
        <title>Draft genome sequence of Aspergillus parasiticus SU-1.</title>
        <authorList>
            <person name="Yu J."/>
            <person name="Fedorova N."/>
            <person name="Yin Y."/>
            <person name="Losada L."/>
            <person name="Zafar N."/>
            <person name="Taujale R."/>
            <person name="Ehrlich K.C."/>
            <person name="Bhatnagar D."/>
            <person name="Cleveland T.E."/>
            <person name="Bennett J.W."/>
            <person name="Nierman W.C."/>
        </authorList>
    </citation>
    <scope>NUCLEOTIDE SEQUENCE [LARGE SCALE GENOMIC DNA]</scope>
    <source>
        <strain evidence="11">ATCC 56775 / NRRL 5862 / SRRC 143 / SU-1</strain>
    </source>
</reference>
<evidence type="ECO:0000256" key="1">
    <source>
        <dbReference type="ARBA" id="ARBA00000707"/>
    </source>
</evidence>
<dbReference type="STRING" id="1403190.A0A0F0II34"/>
<evidence type="ECO:0000256" key="2">
    <source>
        <dbReference type="ARBA" id="ARBA00009326"/>
    </source>
</evidence>
<dbReference type="Gene3D" id="3.40.532.10">
    <property type="entry name" value="Peptidase C12, ubiquitin carboxyl-terminal hydrolase"/>
    <property type="match status" value="1"/>
</dbReference>
<evidence type="ECO:0000256" key="6">
    <source>
        <dbReference type="ARBA" id="ARBA00022807"/>
    </source>
</evidence>
<proteinExistence type="inferred from homology"/>
<dbReference type="PROSITE" id="PS52048">
    <property type="entry name" value="UCH_DOMAIN"/>
    <property type="match status" value="1"/>
</dbReference>
<comment type="similarity">
    <text evidence="2 7 8">Belongs to the peptidase C12 family.</text>
</comment>
<dbReference type="Proteomes" id="UP000033540">
    <property type="component" value="Unassembled WGS sequence"/>
</dbReference>
<gene>
    <name evidence="10" type="ORF">P875_00117131</name>
</gene>
<evidence type="ECO:0000256" key="7">
    <source>
        <dbReference type="PROSITE-ProRule" id="PRU01393"/>
    </source>
</evidence>
<evidence type="ECO:0000313" key="10">
    <source>
        <dbReference type="EMBL" id="KJK67444.1"/>
    </source>
</evidence>
<dbReference type="PANTHER" id="PTHR10589">
    <property type="entry name" value="UBIQUITIN CARBOXYL-TERMINAL HYDROLASE"/>
    <property type="match status" value="1"/>
</dbReference>
<accession>A0A0F0II34</accession>
<dbReference type="OrthoDB" id="427186at2759"/>
<organism evidence="10 11">
    <name type="scientific">Aspergillus parasiticus (strain ATCC 56775 / NRRL 5862 / SRRC 143 / SU-1)</name>
    <dbReference type="NCBI Taxonomy" id="1403190"/>
    <lineage>
        <taxon>Eukaryota</taxon>
        <taxon>Fungi</taxon>
        <taxon>Dikarya</taxon>
        <taxon>Ascomycota</taxon>
        <taxon>Pezizomycotina</taxon>
        <taxon>Eurotiomycetes</taxon>
        <taxon>Eurotiomycetidae</taxon>
        <taxon>Eurotiales</taxon>
        <taxon>Aspergillaceae</taxon>
        <taxon>Aspergillus</taxon>
        <taxon>Aspergillus subgen. Circumdati</taxon>
    </lineage>
</organism>
<comment type="caution">
    <text evidence="10">The sequence shown here is derived from an EMBL/GenBank/DDBJ whole genome shotgun (WGS) entry which is preliminary data.</text>
</comment>
<dbReference type="GO" id="GO:0016579">
    <property type="term" value="P:protein deubiquitination"/>
    <property type="evidence" value="ECO:0007669"/>
    <property type="project" value="TreeGrafter"/>
</dbReference>